<dbReference type="Proteomes" id="UP001163046">
    <property type="component" value="Unassembled WGS sequence"/>
</dbReference>
<protein>
    <submittedName>
        <fullName evidence="1">Vacuolar protein sorting-associated protein 35</fullName>
    </submittedName>
</protein>
<name>A0A9X0CMM7_9CNID</name>
<proteinExistence type="predicted"/>
<evidence type="ECO:0000313" key="1">
    <source>
        <dbReference type="EMBL" id="KAJ7360460.1"/>
    </source>
</evidence>
<dbReference type="OrthoDB" id="10258141at2759"/>
<keyword evidence="2" id="KW-1185">Reference proteome</keyword>
<reference evidence="1" key="1">
    <citation type="submission" date="2023-01" db="EMBL/GenBank/DDBJ databases">
        <title>Genome assembly of the deep-sea coral Lophelia pertusa.</title>
        <authorList>
            <person name="Herrera S."/>
            <person name="Cordes E."/>
        </authorList>
    </citation>
    <scope>NUCLEOTIDE SEQUENCE</scope>
    <source>
        <strain evidence="1">USNM1676648</strain>
        <tissue evidence="1">Polyp</tissue>
    </source>
</reference>
<comment type="caution">
    <text evidence="1">The sequence shown here is derived from an EMBL/GenBank/DDBJ whole genome shotgun (WGS) entry which is preliminary data.</text>
</comment>
<organism evidence="1 2">
    <name type="scientific">Desmophyllum pertusum</name>
    <dbReference type="NCBI Taxonomy" id="174260"/>
    <lineage>
        <taxon>Eukaryota</taxon>
        <taxon>Metazoa</taxon>
        <taxon>Cnidaria</taxon>
        <taxon>Anthozoa</taxon>
        <taxon>Hexacorallia</taxon>
        <taxon>Scleractinia</taxon>
        <taxon>Caryophylliina</taxon>
        <taxon>Caryophylliidae</taxon>
        <taxon>Desmophyllum</taxon>
    </lineage>
</organism>
<dbReference type="EMBL" id="MU827309">
    <property type="protein sequence ID" value="KAJ7360460.1"/>
    <property type="molecule type" value="Genomic_DNA"/>
</dbReference>
<evidence type="ECO:0000313" key="2">
    <source>
        <dbReference type="Proteomes" id="UP001163046"/>
    </source>
</evidence>
<sequence>MPVTAAASQEDQEKLLDEAIQVVKSQSFQMKRCLVGVDSCRKSELAFVSLYLIRLVNAITGQGKAYGWFKTRVKHVKRAENLNAVAKKLLRAVYPCAVYKL</sequence>
<accession>A0A9X0CMM7</accession>
<gene>
    <name evidence="1" type="primary">VPS35_3</name>
    <name evidence="1" type="ORF">OS493_015561</name>
</gene>
<dbReference type="AlphaFoldDB" id="A0A9X0CMM7"/>